<protein>
    <submittedName>
        <fullName evidence="2">Uncharacterized protein</fullName>
    </submittedName>
</protein>
<evidence type="ECO:0000313" key="2">
    <source>
        <dbReference type="EMBL" id="QNM06716.1"/>
    </source>
</evidence>
<keyword evidence="1" id="KW-0472">Membrane</keyword>
<gene>
    <name evidence="2" type="ORF">H9Q78_06270</name>
</gene>
<accession>A0A7G9G7D4</accession>
<dbReference type="Proteomes" id="UP000515823">
    <property type="component" value="Chromosome"/>
</dbReference>
<dbReference type="EMBL" id="CP060634">
    <property type="protein sequence ID" value="QNM06716.1"/>
    <property type="molecule type" value="Genomic_DNA"/>
</dbReference>
<name>A0A7G9G7D4_9FIRM</name>
<dbReference type="RefSeq" id="WP_249304366.1">
    <property type="nucleotide sequence ID" value="NZ_CP060634.1"/>
</dbReference>
<dbReference type="KEGG" id="qdo:H9Q78_06270"/>
<keyword evidence="1" id="KW-1133">Transmembrane helix</keyword>
<dbReference type="AlphaFoldDB" id="A0A7G9G7D4"/>
<feature type="transmembrane region" description="Helical" evidence="1">
    <location>
        <begin position="35"/>
        <end position="54"/>
    </location>
</feature>
<evidence type="ECO:0000313" key="3">
    <source>
        <dbReference type="Proteomes" id="UP000515823"/>
    </source>
</evidence>
<organism evidence="2 3">
    <name type="scientific">Qiania dongpingensis</name>
    <dbReference type="NCBI Taxonomy" id="2763669"/>
    <lineage>
        <taxon>Bacteria</taxon>
        <taxon>Bacillati</taxon>
        <taxon>Bacillota</taxon>
        <taxon>Clostridia</taxon>
        <taxon>Lachnospirales</taxon>
        <taxon>Lachnospiraceae</taxon>
        <taxon>Qiania</taxon>
    </lineage>
</organism>
<sequence>MVIVISALAAAVIIDIIMANLMQNVAFAKGYDTSIHSFAICLLLNFAGYIYVLALPDLIARKNQEEILEALKNQGTSLEENFQITKITDEELPPL</sequence>
<keyword evidence="3" id="KW-1185">Reference proteome</keyword>
<reference evidence="2 3" key="1">
    <citation type="submission" date="2020-08" db="EMBL/GenBank/DDBJ databases">
        <authorList>
            <person name="Liu C."/>
            <person name="Sun Q."/>
        </authorList>
    </citation>
    <scope>NUCLEOTIDE SEQUENCE [LARGE SCALE GENOMIC DNA]</scope>
    <source>
        <strain evidence="2 3">NSJ-38</strain>
    </source>
</reference>
<proteinExistence type="predicted"/>
<evidence type="ECO:0000256" key="1">
    <source>
        <dbReference type="SAM" id="Phobius"/>
    </source>
</evidence>
<keyword evidence="1" id="KW-0812">Transmembrane</keyword>